<comment type="caution">
    <text evidence="2">The sequence shown here is derived from an EMBL/GenBank/DDBJ whole genome shotgun (WGS) entry which is preliminary data.</text>
</comment>
<evidence type="ECO:0000313" key="3">
    <source>
        <dbReference type="Proteomes" id="UP001345963"/>
    </source>
</evidence>
<gene>
    <name evidence="2" type="ORF">ATANTOWER_029082</name>
</gene>
<sequence>MLVMCPHLCGIFWLRWAGWSALFSVAGPKCLPLARNLLPGVFVQSWCAVEGSVVGTVLDGVCPVVPVGRGWGSVARGPIAAVWWGRDAAGLLGMGLCVELVLCGCFASSAFQG</sequence>
<dbReference type="EMBL" id="JAHUTI010040082">
    <property type="protein sequence ID" value="MED6244989.1"/>
    <property type="molecule type" value="Genomic_DNA"/>
</dbReference>
<protein>
    <recommendedName>
        <fullName evidence="4">Secreted protein</fullName>
    </recommendedName>
</protein>
<organism evidence="2 3">
    <name type="scientific">Ataeniobius toweri</name>
    <dbReference type="NCBI Taxonomy" id="208326"/>
    <lineage>
        <taxon>Eukaryota</taxon>
        <taxon>Metazoa</taxon>
        <taxon>Chordata</taxon>
        <taxon>Craniata</taxon>
        <taxon>Vertebrata</taxon>
        <taxon>Euteleostomi</taxon>
        <taxon>Actinopterygii</taxon>
        <taxon>Neopterygii</taxon>
        <taxon>Teleostei</taxon>
        <taxon>Neoteleostei</taxon>
        <taxon>Acanthomorphata</taxon>
        <taxon>Ovalentaria</taxon>
        <taxon>Atherinomorphae</taxon>
        <taxon>Cyprinodontiformes</taxon>
        <taxon>Goodeidae</taxon>
        <taxon>Ataeniobius</taxon>
    </lineage>
</organism>
<name>A0ABU7B614_9TELE</name>
<keyword evidence="1" id="KW-0732">Signal</keyword>
<keyword evidence="3" id="KW-1185">Reference proteome</keyword>
<evidence type="ECO:0000256" key="1">
    <source>
        <dbReference type="SAM" id="SignalP"/>
    </source>
</evidence>
<accession>A0ABU7B614</accession>
<feature type="chain" id="PRO_5045569033" description="Secreted protein" evidence="1">
    <location>
        <begin position="22"/>
        <end position="113"/>
    </location>
</feature>
<reference evidence="2 3" key="1">
    <citation type="submission" date="2021-07" db="EMBL/GenBank/DDBJ databases">
        <authorList>
            <person name="Palmer J.M."/>
        </authorList>
    </citation>
    <scope>NUCLEOTIDE SEQUENCE [LARGE SCALE GENOMIC DNA]</scope>
    <source>
        <strain evidence="2 3">AT_MEX2019</strain>
        <tissue evidence="2">Muscle</tissue>
    </source>
</reference>
<dbReference type="Proteomes" id="UP001345963">
    <property type="component" value="Unassembled WGS sequence"/>
</dbReference>
<proteinExistence type="predicted"/>
<evidence type="ECO:0008006" key="4">
    <source>
        <dbReference type="Google" id="ProtNLM"/>
    </source>
</evidence>
<feature type="signal peptide" evidence="1">
    <location>
        <begin position="1"/>
        <end position="21"/>
    </location>
</feature>
<evidence type="ECO:0000313" key="2">
    <source>
        <dbReference type="EMBL" id="MED6244989.1"/>
    </source>
</evidence>